<dbReference type="EMBL" id="BKCJ010327547">
    <property type="protein sequence ID" value="GEZ81676.1"/>
    <property type="molecule type" value="Genomic_DNA"/>
</dbReference>
<dbReference type="AlphaFoldDB" id="A0A699IS15"/>
<protein>
    <submittedName>
        <fullName evidence="1">Hepatoma-derived growth factor-related protein 2-like</fullName>
    </submittedName>
</protein>
<dbReference type="PANTHER" id="PTHR35692:SF1">
    <property type="entry name" value="F26F24.11"/>
    <property type="match status" value="1"/>
</dbReference>
<dbReference type="PANTHER" id="PTHR35692">
    <property type="entry name" value="F26F24.11"/>
    <property type="match status" value="1"/>
</dbReference>
<accession>A0A699IS15</accession>
<evidence type="ECO:0000313" key="1">
    <source>
        <dbReference type="EMBL" id="GEZ81676.1"/>
    </source>
</evidence>
<reference evidence="1" key="1">
    <citation type="journal article" date="2019" name="Sci. Rep.">
        <title>Draft genome of Tanacetum cinerariifolium, the natural source of mosquito coil.</title>
        <authorList>
            <person name="Yamashiro T."/>
            <person name="Shiraishi A."/>
            <person name="Satake H."/>
            <person name="Nakayama K."/>
        </authorList>
    </citation>
    <scope>NUCLEOTIDE SEQUENCE</scope>
</reference>
<gene>
    <name evidence="1" type="ORF">Tci_553649</name>
</gene>
<name>A0A699IS15_TANCI</name>
<sequence length="111" mass="12961">MCSYTKLCEICALIWVAAELGWQKLLLQMDFPQGSISRWFIEYFATIEDYGLMVYTLKSFSVKKRKKLMNKEMKEEDKLNKEADKIVKWAKQASNRRTNVSGLNLDEGLVI</sequence>
<proteinExistence type="predicted"/>
<comment type="caution">
    <text evidence="1">The sequence shown here is derived from an EMBL/GenBank/DDBJ whole genome shotgun (WGS) entry which is preliminary data.</text>
</comment>
<organism evidence="1">
    <name type="scientific">Tanacetum cinerariifolium</name>
    <name type="common">Dalmatian daisy</name>
    <name type="synonym">Chrysanthemum cinerariifolium</name>
    <dbReference type="NCBI Taxonomy" id="118510"/>
    <lineage>
        <taxon>Eukaryota</taxon>
        <taxon>Viridiplantae</taxon>
        <taxon>Streptophyta</taxon>
        <taxon>Embryophyta</taxon>
        <taxon>Tracheophyta</taxon>
        <taxon>Spermatophyta</taxon>
        <taxon>Magnoliopsida</taxon>
        <taxon>eudicotyledons</taxon>
        <taxon>Gunneridae</taxon>
        <taxon>Pentapetalae</taxon>
        <taxon>asterids</taxon>
        <taxon>campanulids</taxon>
        <taxon>Asterales</taxon>
        <taxon>Asteraceae</taxon>
        <taxon>Asteroideae</taxon>
        <taxon>Anthemideae</taxon>
        <taxon>Anthemidinae</taxon>
        <taxon>Tanacetum</taxon>
    </lineage>
</organism>